<sequence length="250" mass="25627">MDSSGMAASDGPSTGVKRGLDQSSASGGDEAPSLPPEKKPAIAELVAQAAAAAAAAAAARVTSSAQQQGVILQPQGSQSPAQQGPLARPPMPTTPPVRLDITPGGENSASKFYGAIIASSLPEEFVREVKCPHSVMGRIIGPRGATINQLQSTTLCKIQCQPGQPGGFARVKISGPTQTCVDGAVTYVQAMVGNWDDYTDEQLMQAGGKETRKEIPLPYIHVGSVIGPKGSVIKTIEADTGAKLQVGKSV</sequence>
<dbReference type="GO" id="GO:0003723">
    <property type="term" value="F:RNA binding"/>
    <property type="evidence" value="ECO:0007669"/>
    <property type="project" value="UniProtKB-UniRule"/>
</dbReference>
<name>C5M0T2_PERM5</name>
<dbReference type="SUPFAM" id="SSF54791">
    <property type="entry name" value="Eukaryotic type KH-domain (KH-domain type I)"/>
    <property type="match status" value="2"/>
</dbReference>
<keyword evidence="6" id="KW-1185">Reference proteome</keyword>
<reference evidence="5 6" key="1">
    <citation type="submission" date="2008-07" db="EMBL/GenBank/DDBJ databases">
        <authorList>
            <person name="El-Sayed N."/>
            <person name="Caler E."/>
            <person name="Inman J."/>
            <person name="Amedeo P."/>
            <person name="Hass B."/>
            <person name="Wortman J."/>
        </authorList>
    </citation>
    <scope>NUCLEOTIDE SEQUENCE [LARGE SCALE GENOMIC DNA]</scope>
    <source>
        <strain evidence="6">ATCC 50983 / TXsc</strain>
    </source>
</reference>
<feature type="domain" description="K Homology" evidence="4">
    <location>
        <begin position="209"/>
        <end position="249"/>
    </location>
</feature>
<dbReference type="Pfam" id="PF00013">
    <property type="entry name" value="KH_1"/>
    <property type="match status" value="2"/>
</dbReference>
<evidence type="ECO:0000313" key="5">
    <source>
        <dbReference type="EMBL" id="EEQ97440.1"/>
    </source>
</evidence>
<protein>
    <recommendedName>
        <fullName evidence="4">K Homology domain-containing protein</fullName>
    </recommendedName>
</protein>
<feature type="region of interest" description="Disordered" evidence="3">
    <location>
        <begin position="1"/>
        <end position="40"/>
    </location>
</feature>
<keyword evidence="1" id="KW-0677">Repeat</keyword>
<dbReference type="InterPro" id="IPR004088">
    <property type="entry name" value="KH_dom_type_1"/>
</dbReference>
<evidence type="ECO:0000313" key="6">
    <source>
        <dbReference type="Proteomes" id="UP000007800"/>
    </source>
</evidence>
<evidence type="ECO:0000256" key="2">
    <source>
        <dbReference type="PROSITE-ProRule" id="PRU00117"/>
    </source>
</evidence>
<dbReference type="Gene3D" id="3.30.1370.10">
    <property type="entry name" value="K Homology domain, type 1"/>
    <property type="match status" value="2"/>
</dbReference>
<dbReference type="InterPro" id="IPR004087">
    <property type="entry name" value="KH_dom"/>
</dbReference>
<dbReference type="InterPro" id="IPR036612">
    <property type="entry name" value="KH_dom_type_1_sf"/>
</dbReference>
<evidence type="ECO:0000259" key="4">
    <source>
        <dbReference type="SMART" id="SM00322"/>
    </source>
</evidence>
<dbReference type="OrthoDB" id="5204190at2759"/>
<evidence type="ECO:0000256" key="3">
    <source>
        <dbReference type="SAM" id="MobiDB-lite"/>
    </source>
</evidence>
<keyword evidence="2" id="KW-0694">RNA-binding</keyword>
<gene>
    <name evidence="5" type="ORF">Pmar_PMAR029163</name>
</gene>
<feature type="region of interest" description="Disordered" evidence="3">
    <location>
        <begin position="69"/>
        <end position="96"/>
    </location>
</feature>
<dbReference type="GeneID" id="9054996"/>
<dbReference type="Proteomes" id="UP000007800">
    <property type="component" value="Unassembled WGS sequence"/>
</dbReference>
<accession>C5M0T2</accession>
<dbReference type="RefSeq" id="XP_002764723.1">
    <property type="nucleotide sequence ID" value="XM_002764677.1"/>
</dbReference>
<dbReference type="SMART" id="SM00322">
    <property type="entry name" value="KH"/>
    <property type="match status" value="2"/>
</dbReference>
<dbReference type="CDD" id="cd00105">
    <property type="entry name" value="KH-I"/>
    <property type="match status" value="2"/>
</dbReference>
<organism evidence="6">
    <name type="scientific">Perkinsus marinus (strain ATCC 50983 / TXsc)</name>
    <dbReference type="NCBI Taxonomy" id="423536"/>
    <lineage>
        <taxon>Eukaryota</taxon>
        <taxon>Sar</taxon>
        <taxon>Alveolata</taxon>
        <taxon>Perkinsozoa</taxon>
        <taxon>Perkinsea</taxon>
        <taxon>Perkinsida</taxon>
        <taxon>Perkinsidae</taxon>
        <taxon>Perkinsus</taxon>
    </lineage>
</organism>
<evidence type="ECO:0000256" key="1">
    <source>
        <dbReference type="ARBA" id="ARBA00022737"/>
    </source>
</evidence>
<dbReference type="InParanoid" id="C5M0T2"/>
<feature type="compositionally biased region" description="Low complexity" evidence="3">
    <location>
        <begin position="73"/>
        <end position="85"/>
    </location>
</feature>
<feature type="domain" description="K Homology" evidence="4">
    <location>
        <begin position="123"/>
        <end position="193"/>
    </location>
</feature>
<dbReference type="AlphaFoldDB" id="C5M0T2"/>
<dbReference type="PROSITE" id="PS50084">
    <property type="entry name" value="KH_TYPE_1"/>
    <property type="match status" value="2"/>
</dbReference>
<dbReference type="EMBL" id="GG687161">
    <property type="protein sequence ID" value="EEQ97440.1"/>
    <property type="molecule type" value="Genomic_DNA"/>
</dbReference>
<proteinExistence type="predicted"/>
<dbReference type="PANTHER" id="PTHR10288">
    <property type="entry name" value="KH DOMAIN CONTAINING RNA BINDING PROTEIN"/>
    <property type="match status" value="1"/>
</dbReference>